<comment type="caution">
    <text evidence="1">The sequence shown here is derived from an EMBL/GenBank/DDBJ whole genome shotgun (WGS) entry which is preliminary data.</text>
</comment>
<dbReference type="Proteomes" id="UP000029080">
    <property type="component" value="Unassembled WGS sequence"/>
</dbReference>
<dbReference type="RefSeq" id="WP_026641984.1">
    <property type="nucleotide sequence ID" value="NZ_JGZU01000011.1"/>
</dbReference>
<dbReference type="AlphaFoldDB" id="A0A087EDR6"/>
<keyword evidence="2" id="KW-1185">Reference proteome</keyword>
<protein>
    <submittedName>
        <fullName evidence="1">Uncharacterized protein</fullName>
    </submittedName>
</protein>
<dbReference type="EMBL" id="JGZU01000011">
    <property type="protein sequence ID" value="KFJ05917.1"/>
    <property type="molecule type" value="Genomic_DNA"/>
</dbReference>
<evidence type="ECO:0000313" key="1">
    <source>
        <dbReference type="EMBL" id="KFJ05917.1"/>
    </source>
</evidence>
<proteinExistence type="predicted"/>
<gene>
    <name evidence="1" type="ORF">BITS_1055</name>
</gene>
<accession>A0A087EDR6</accession>
<dbReference type="OrthoDB" id="9960151at2"/>
<reference evidence="1 2" key="1">
    <citation type="submission" date="2014-03" db="EMBL/GenBank/DDBJ databases">
        <title>Genomics of Bifidobacteria.</title>
        <authorList>
            <person name="Ventura M."/>
            <person name="Milani C."/>
            <person name="Lugli G.A."/>
        </authorList>
    </citation>
    <scope>NUCLEOTIDE SEQUENCE [LARGE SCALE GENOMIC DNA]</scope>
    <source>
        <strain evidence="1 2">JCM 13495</strain>
    </source>
</reference>
<sequence length="143" mass="16369">MPPCILVPGVKNPKLLQGQEVKGSFEKYINKTLHEITSLAVIINARGILPDNFELDAWIPDLGIAFEWDAGGESTHPLAHREYKDRLAKQMGITVYHVNPTKRYPRQFITANMKRIVRAAEKRLLQRLINDQNSEIGWLRTHS</sequence>
<name>A0A087EDR6_9BIFI</name>
<organism evidence="1 2">
    <name type="scientific">Bifidobacterium tsurumiense</name>
    <dbReference type="NCBI Taxonomy" id="356829"/>
    <lineage>
        <taxon>Bacteria</taxon>
        <taxon>Bacillati</taxon>
        <taxon>Actinomycetota</taxon>
        <taxon>Actinomycetes</taxon>
        <taxon>Bifidobacteriales</taxon>
        <taxon>Bifidobacteriaceae</taxon>
        <taxon>Bifidobacterium</taxon>
    </lineage>
</organism>
<evidence type="ECO:0000313" key="2">
    <source>
        <dbReference type="Proteomes" id="UP000029080"/>
    </source>
</evidence>